<evidence type="ECO:0000256" key="1">
    <source>
        <dbReference type="ARBA" id="ARBA00022679"/>
    </source>
</evidence>
<accession>E4TCT8</accession>
<evidence type="ECO:0000313" key="3">
    <source>
        <dbReference type="Proteomes" id="UP000010093"/>
    </source>
</evidence>
<dbReference type="GO" id="GO:0000030">
    <property type="term" value="F:mannosyltransferase activity"/>
    <property type="evidence" value="ECO:0007669"/>
    <property type="project" value="TreeGrafter"/>
</dbReference>
<dbReference type="PATRIC" id="fig|693978.17.peg.1707"/>
<dbReference type="AlphaFoldDB" id="E4TCT8"/>
<dbReference type="Gene3D" id="3.90.550.20">
    <property type="match status" value="1"/>
</dbReference>
<dbReference type="RefSeq" id="WP_013447102.1">
    <property type="nucleotide sequence ID" value="NC_014738.1"/>
</dbReference>
<dbReference type="InterPro" id="IPR029044">
    <property type="entry name" value="Nucleotide-diphossugar_trans"/>
</dbReference>
<dbReference type="SUPFAM" id="SSF53448">
    <property type="entry name" value="Nucleotide-diphospho-sugar transferases"/>
    <property type="match status" value="1"/>
</dbReference>
<dbReference type="GeneID" id="93718545"/>
<dbReference type="Pfam" id="PF04488">
    <property type="entry name" value="Gly_transf_sug"/>
    <property type="match status" value="1"/>
</dbReference>
<dbReference type="CAZy" id="GT32">
    <property type="family name" value="Glycosyltransferase Family 32"/>
</dbReference>
<reference evidence="2 3" key="1">
    <citation type="journal article" date="2012" name="J. Bacteriol.">
        <title>Complete genome sequence of Riemerella anatipestifer reference strain.</title>
        <authorList>
            <person name="Wang X."/>
            <person name="Zhu D."/>
            <person name="Wang M."/>
            <person name="Cheng A."/>
            <person name="Jia R."/>
            <person name="Zhou Y."/>
            <person name="Chen Z."/>
            <person name="Luo Q."/>
            <person name="Liu F."/>
            <person name="Wang Y."/>
            <person name="Chen X.Y."/>
        </authorList>
    </citation>
    <scope>NUCLEOTIDE SEQUENCE [LARGE SCALE GENOMIC DNA]</scope>
    <source>
        <strain evidence="3">DSM 15868</strain>
    </source>
</reference>
<keyword evidence="1 2" id="KW-0808">Transferase</keyword>
<proteinExistence type="predicted"/>
<dbReference type="KEGG" id="ran:Riean_1440"/>
<dbReference type="HOGENOM" id="CLU_073547_2_0_10"/>
<protein>
    <submittedName>
        <fullName evidence="2">Glycosyltransferase sugar-binding region containing dxd motif</fullName>
    </submittedName>
</protein>
<dbReference type="GO" id="GO:0051999">
    <property type="term" value="P:mannosyl-inositol phosphorylceramide biosynthetic process"/>
    <property type="evidence" value="ECO:0007669"/>
    <property type="project" value="TreeGrafter"/>
</dbReference>
<gene>
    <name evidence="2" type="ORF">RA0C_1720</name>
</gene>
<dbReference type="InterPro" id="IPR051706">
    <property type="entry name" value="Glycosyltransferase_domain"/>
</dbReference>
<name>E4TCT8_RIEAD</name>
<organism evidence="2 3">
    <name type="scientific">Riemerella anatipestifer (strain ATCC 11845 / DSM 15868 / JCM 9532 / NCTC 11014)</name>
    <dbReference type="NCBI Taxonomy" id="693978"/>
    <lineage>
        <taxon>Bacteria</taxon>
        <taxon>Pseudomonadati</taxon>
        <taxon>Bacteroidota</taxon>
        <taxon>Flavobacteriia</taxon>
        <taxon>Flavobacteriales</taxon>
        <taxon>Weeksellaceae</taxon>
        <taxon>Riemerella</taxon>
    </lineage>
</organism>
<evidence type="ECO:0000313" key="2">
    <source>
        <dbReference type="EMBL" id="AFD56607.1"/>
    </source>
</evidence>
<dbReference type="GO" id="GO:0016020">
    <property type="term" value="C:membrane"/>
    <property type="evidence" value="ECO:0007669"/>
    <property type="project" value="GOC"/>
</dbReference>
<dbReference type="Proteomes" id="UP000010093">
    <property type="component" value="Chromosome"/>
</dbReference>
<dbReference type="PANTHER" id="PTHR32385">
    <property type="entry name" value="MANNOSYL PHOSPHORYLINOSITOL CERAMIDE SYNTHASE"/>
    <property type="match status" value="1"/>
</dbReference>
<dbReference type="KEGG" id="rai:RA0C_1720"/>
<sequence length="266" mass="31508">MIPKKIHYCWFGRGEKSDFIKFCIDSWKKIQPDFEIIEWNEDNFDVYGIPFTKEAYMQKKWAFVSDYARAKALYEHGGFYLDTDMELRLPLNDFLQHRAVCGFEMKGIPYSAFWAVEKGHELAKDIKEYYENKDKFEVVTNTSVFSKLLIDKYGANADNDSYQTLKHGVMLYPSNYFSLDFPKNYVVHHFSGSWHGAWSQEKNEFKNLVNVYGIMKLFLDIPNAKKEVKNVVYNHELMDIDKFLNQIPLSYILRYIKKQILKKIGL</sequence>
<dbReference type="EMBL" id="CP003388">
    <property type="protein sequence ID" value="AFD56607.1"/>
    <property type="molecule type" value="Genomic_DNA"/>
</dbReference>
<dbReference type="InterPro" id="IPR007577">
    <property type="entry name" value="GlycoTrfase_DXD_sugar-bd_CS"/>
</dbReference>
<dbReference type="PANTHER" id="PTHR32385:SF15">
    <property type="entry name" value="INOSITOL PHOSPHOCERAMIDE MANNOSYLTRANSFERASE 1"/>
    <property type="match status" value="1"/>
</dbReference>